<gene>
    <name evidence="1" type="ORF">G3N56_05105</name>
</gene>
<comment type="caution">
    <text evidence="1">The sequence shown here is derived from an EMBL/GenBank/DDBJ whole genome shotgun (WGS) entry which is preliminary data.</text>
</comment>
<dbReference type="PANTHER" id="PTHR43235">
    <property type="entry name" value="GLUTAMINE AMIDOTRANSFERASE PB2B2.05-RELATED"/>
    <property type="match status" value="1"/>
</dbReference>
<dbReference type="SUPFAM" id="SSF52317">
    <property type="entry name" value="Class I glutamine amidotransferase-like"/>
    <property type="match status" value="1"/>
</dbReference>
<dbReference type="Proteomes" id="UP000469724">
    <property type="component" value="Unassembled WGS sequence"/>
</dbReference>
<dbReference type="GO" id="GO:0016811">
    <property type="term" value="F:hydrolase activity, acting on carbon-nitrogen (but not peptide) bonds, in linear amides"/>
    <property type="evidence" value="ECO:0007669"/>
    <property type="project" value="InterPro"/>
</dbReference>
<dbReference type="InterPro" id="IPR011697">
    <property type="entry name" value="Peptidase_C26"/>
</dbReference>
<keyword evidence="1" id="KW-0808">Transferase</keyword>
<proteinExistence type="predicted"/>
<sequence>MNLRLALTMRVTQAPNYPEWRDCLAQDWSTFLASALPGAAWCAVPNVGAEAVAMLEALGTNALILTGGDDWGVHPVRDATEEALFRWALAKGVPVLGVCRGAQAINLLCGGTLARTVDRTHVAVRHAVLSAGKSALAEVNSFHNLTITGDGLGEGLAGSVWAPDDTVEAFHLTNGRAVGVMWHPEREPAPAVHDLALLQELFAEELQ</sequence>
<dbReference type="PROSITE" id="PS51273">
    <property type="entry name" value="GATASE_TYPE_1"/>
    <property type="match status" value="1"/>
</dbReference>
<organism evidence="1 2">
    <name type="scientific">Desulfolutivibrio sulfodismutans</name>
    <dbReference type="NCBI Taxonomy" id="63561"/>
    <lineage>
        <taxon>Bacteria</taxon>
        <taxon>Pseudomonadati</taxon>
        <taxon>Thermodesulfobacteriota</taxon>
        <taxon>Desulfovibrionia</taxon>
        <taxon>Desulfovibrionales</taxon>
        <taxon>Desulfovibrionaceae</taxon>
        <taxon>Desulfolutivibrio</taxon>
    </lineage>
</organism>
<dbReference type="Pfam" id="PF07722">
    <property type="entry name" value="Peptidase_C26"/>
    <property type="match status" value="1"/>
</dbReference>
<dbReference type="PANTHER" id="PTHR43235:SF1">
    <property type="entry name" value="GLUTAMINE AMIDOTRANSFERASE PB2B2.05-RELATED"/>
    <property type="match status" value="1"/>
</dbReference>
<keyword evidence="1" id="KW-0315">Glutamine amidotransferase</keyword>
<dbReference type="AlphaFoldDB" id="A0A7K3NIV2"/>
<dbReference type="EMBL" id="JAAGRQ010000014">
    <property type="protein sequence ID" value="NDY56124.1"/>
    <property type="molecule type" value="Genomic_DNA"/>
</dbReference>
<name>A0A7K3NIV2_9BACT</name>
<evidence type="ECO:0000313" key="2">
    <source>
        <dbReference type="Proteomes" id="UP000469724"/>
    </source>
</evidence>
<dbReference type="InterPro" id="IPR029062">
    <property type="entry name" value="Class_I_gatase-like"/>
</dbReference>
<dbReference type="InterPro" id="IPR044668">
    <property type="entry name" value="PuuD-like"/>
</dbReference>
<dbReference type="RefSeq" id="WP_163301180.1">
    <property type="nucleotide sequence ID" value="NZ_JAAGRQ010000014.1"/>
</dbReference>
<dbReference type="Gene3D" id="3.40.50.880">
    <property type="match status" value="1"/>
</dbReference>
<dbReference type="GO" id="GO:0005829">
    <property type="term" value="C:cytosol"/>
    <property type="evidence" value="ECO:0007669"/>
    <property type="project" value="TreeGrafter"/>
</dbReference>
<keyword evidence="2" id="KW-1185">Reference proteome</keyword>
<accession>A0A7K3NIV2</accession>
<evidence type="ECO:0000313" key="1">
    <source>
        <dbReference type="EMBL" id="NDY56124.1"/>
    </source>
</evidence>
<reference evidence="1 2" key="1">
    <citation type="submission" date="2020-02" db="EMBL/GenBank/DDBJ databases">
        <title>Comparative genomics of sulfur disproportionating microorganisms.</title>
        <authorList>
            <person name="Ward L.M."/>
            <person name="Bertran E."/>
            <person name="Johnston D.T."/>
        </authorList>
    </citation>
    <scope>NUCLEOTIDE SEQUENCE [LARGE SCALE GENOMIC DNA]</scope>
    <source>
        <strain evidence="1 2">DSM 3696</strain>
    </source>
</reference>
<dbReference type="GO" id="GO:0016740">
    <property type="term" value="F:transferase activity"/>
    <property type="evidence" value="ECO:0007669"/>
    <property type="project" value="UniProtKB-KW"/>
</dbReference>
<protein>
    <submittedName>
        <fullName evidence="1">Glutamine amidotransferase</fullName>
    </submittedName>
</protein>